<feature type="transmembrane region" description="Helical" evidence="6">
    <location>
        <begin position="292"/>
        <end position="310"/>
    </location>
</feature>
<dbReference type="Pfam" id="PF07690">
    <property type="entry name" value="MFS_1"/>
    <property type="match status" value="1"/>
</dbReference>
<comment type="subcellular location">
    <subcellularLocation>
        <location evidence="1">Cell membrane</location>
        <topology evidence="1">Multi-pass membrane protein</topology>
    </subcellularLocation>
</comment>
<gene>
    <name evidence="8" type="ORF">SAMN04488556_3965</name>
</gene>
<feature type="transmembrane region" description="Helical" evidence="6">
    <location>
        <begin position="380"/>
        <end position="398"/>
    </location>
</feature>
<sequence>MMLVSNIQHIAKVLWSDGRGLVLVTIAAGWFLSLGVRMVYPALLPHMRSTYGMSLSTAGLLLTTLWFAYAIGQLPGGLLADWIGEGRILMISTLVSAGMIGLIVTARSIEVLFGATILFGLTTALYGVARFSSISHLYPEHDGTAIGVTLGAGDMGSALLPPAAGFIATVSVWQYGLGLAMPIFAITAVSLWVFVPTKTSEKTAAVNSLSVDTARYVLSRIAKPTILVMGVVQVLLYSVWQALTGFYPTYLIEIKGIPSTSATVLFGLFFALGIIVKPISGSLYDRFGPKKPLWTIIPVLILSLVALPLIDRFWVLVLLTIPLSCVLGYGTITLTYMTESFPLDMRNTGLGFLRTAYMGIGAMSPVLFGYLADRGYFDEGFFLLAGLAAIALLVSTKIPDYY</sequence>
<feature type="transmembrane region" description="Helical" evidence="6">
    <location>
        <begin position="52"/>
        <end position="74"/>
    </location>
</feature>
<evidence type="ECO:0000256" key="5">
    <source>
        <dbReference type="ARBA" id="ARBA00023136"/>
    </source>
</evidence>
<evidence type="ECO:0000256" key="1">
    <source>
        <dbReference type="ARBA" id="ARBA00004651"/>
    </source>
</evidence>
<dbReference type="AlphaFoldDB" id="A0A1I6UNI5"/>
<dbReference type="GO" id="GO:0005886">
    <property type="term" value="C:plasma membrane"/>
    <property type="evidence" value="ECO:0007669"/>
    <property type="project" value="UniProtKB-SubCell"/>
</dbReference>
<evidence type="ECO:0000313" key="8">
    <source>
        <dbReference type="EMBL" id="SFT03036.1"/>
    </source>
</evidence>
<feature type="transmembrane region" description="Helical" evidence="6">
    <location>
        <begin position="20"/>
        <end position="40"/>
    </location>
</feature>
<evidence type="ECO:0000256" key="3">
    <source>
        <dbReference type="ARBA" id="ARBA00022692"/>
    </source>
</evidence>
<dbReference type="PANTHER" id="PTHR43124">
    <property type="entry name" value="PURINE EFFLUX PUMP PBUE"/>
    <property type="match status" value="1"/>
</dbReference>
<dbReference type="InterPro" id="IPR020846">
    <property type="entry name" value="MFS_dom"/>
</dbReference>
<evidence type="ECO:0000256" key="6">
    <source>
        <dbReference type="SAM" id="Phobius"/>
    </source>
</evidence>
<dbReference type="GO" id="GO:0022857">
    <property type="term" value="F:transmembrane transporter activity"/>
    <property type="evidence" value="ECO:0007669"/>
    <property type="project" value="InterPro"/>
</dbReference>
<dbReference type="PROSITE" id="PS50850">
    <property type="entry name" value="MFS"/>
    <property type="match status" value="1"/>
</dbReference>
<proteinExistence type="predicted"/>
<feature type="transmembrane region" description="Helical" evidence="6">
    <location>
        <begin position="225"/>
        <end position="243"/>
    </location>
</feature>
<feature type="transmembrane region" description="Helical" evidence="6">
    <location>
        <begin position="172"/>
        <end position="195"/>
    </location>
</feature>
<evidence type="ECO:0000256" key="2">
    <source>
        <dbReference type="ARBA" id="ARBA00022475"/>
    </source>
</evidence>
<dbReference type="InterPro" id="IPR011701">
    <property type="entry name" value="MFS"/>
</dbReference>
<dbReference type="OrthoDB" id="204820at2157"/>
<feature type="transmembrane region" description="Helical" evidence="6">
    <location>
        <begin position="349"/>
        <end position="368"/>
    </location>
</feature>
<keyword evidence="4 6" id="KW-1133">Transmembrane helix</keyword>
<evidence type="ECO:0000259" key="7">
    <source>
        <dbReference type="PROSITE" id="PS50850"/>
    </source>
</evidence>
<dbReference type="Proteomes" id="UP000199199">
    <property type="component" value="Unassembled WGS sequence"/>
</dbReference>
<protein>
    <submittedName>
        <fullName evidence="8">Sugar phosphate permease</fullName>
    </submittedName>
</protein>
<organism evidence="8 9">
    <name type="scientific">Halostagnicola kamekurae</name>
    <dbReference type="NCBI Taxonomy" id="619731"/>
    <lineage>
        <taxon>Archaea</taxon>
        <taxon>Methanobacteriati</taxon>
        <taxon>Methanobacteriota</taxon>
        <taxon>Stenosarchaea group</taxon>
        <taxon>Halobacteria</taxon>
        <taxon>Halobacteriales</taxon>
        <taxon>Natrialbaceae</taxon>
        <taxon>Halostagnicola</taxon>
    </lineage>
</organism>
<feature type="transmembrane region" description="Helical" evidence="6">
    <location>
        <begin position="316"/>
        <end position="337"/>
    </location>
</feature>
<keyword evidence="3 6" id="KW-0812">Transmembrane</keyword>
<reference evidence="9" key="1">
    <citation type="submission" date="2016-10" db="EMBL/GenBank/DDBJ databases">
        <authorList>
            <person name="Varghese N."/>
            <person name="Submissions S."/>
        </authorList>
    </citation>
    <scope>NUCLEOTIDE SEQUENCE [LARGE SCALE GENOMIC DNA]</scope>
    <source>
        <strain evidence="9">DSM 22427</strain>
    </source>
</reference>
<keyword evidence="5 6" id="KW-0472">Membrane</keyword>
<feature type="transmembrane region" description="Helical" evidence="6">
    <location>
        <begin position="111"/>
        <end position="129"/>
    </location>
</feature>
<feature type="transmembrane region" description="Helical" evidence="6">
    <location>
        <begin position="86"/>
        <end position="104"/>
    </location>
</feature>
<dbReference type="RefSeq" id="WP_092907288.1">
    <property type="nucleotide sequence ID" value="NZ_FOZS01000005.1"/>
</dbReference>
<feature type="transmembrane region" description="Helical" evidence="6">
    <location>
        <begin position="263"/>
        <end position="280"/>
    </location>
</feature>
<evidence type="ECO:0000313" key="9">
    <source>
        <dbReference type="Proteomes" id="UP000199199"/>
    </source>
</evidence>
<dbReference type="Gene3D" id="1.20.1250.20">
    <property type="entry name" value="MFS general substrate transporter like domains"/>
    <property type="match status" value="2"/>
</dbReference>
<keyword evidence="9" id="KW-1185">Reference proteome</keyword>
<dbReference type="InterPro" id="IPR036259">
    <property type="entry name" value="MFS_trans_sf"/>
</dbReference>
<feature type="domain" description="Major facilitator superfamily (MFS) profile" evidence="7">
    <location>
        <begin position="22"/>
        <end position="402"/>
    </location>
</feature>
<evidence type="ECO:0000256" key="4">
    <source>
        <dbReference type="ARBA" id="ARBA00022989"/>
    </source>
</evidence>
<dbReference type="InterPro" id="IPR050189">
    <property type="entry name" value="MFS_Efflux_Transporters"/>
</dbReference>
<dbReference type="PANTHER" id="PTHR43124:SF3">
    <property type="entry name" value="CHLORAMPHENICOL EFFLUX PUMP RV0191"/>
    <property type="match status" value="1"/>
</dbReference>
<keyword evidence="2" id="KW-1003">Cell membrane</keyword>
<dbReference type="EMBL" id="FOZS01000005">
    <property type="protein sequence ID" value="SFT03036.1"/>
    <property type="molecule type" value="Genomic_DNA"/>
</dbReference>
<name>A0A1I6UNI5_9EURY</name>
<dbReference type="SUPFAM" id="SSF103473">
    <property type="entry name" value="MFS general substrate transporter"/>
    <property type="match status" value="1"/>
</dbReference>
<accession>A0A1I6UNI5</accession>